<gene>
    <name evidence="2" type="ORF">QBC34DRAFT_122303</name>
</gene>
<dbReference type="AlphaFoldDB" id="A0AAV9GMS1"/>
<proteinExistence type="predicted"/>
<name>A0AAV9GMS1_9PEZI</name>
<dbReference type="EMBL" id="MU865946">
    <property type="protein sequence ID" value="KAK4447951.1"/>
    <property type="molecule type" value="Genomic_DNA"/>
</dbReference>
<reference evidence="2" key="2">
    <citation type="submission" date="2023-05" db="EMBL/GenBank/DDBJ databases">
        <authorList>
            <consortium name="Lawrence Berkeley National Laboratory"/>
            <person name="Steindorff A."/>
            <person name="Hensen N."/>
            <person name="Bonometti L."/>
            <person name="Westerberg I."/>
            <person name="Brannstrom I.O."/>
            <person name="Guillou S."/>
            <person name="Cros-Aarteil S."/>
            <person name="Calhoun S."/>
            <person name="Haridas S."/>
            <person name="Kuo A."/>
            <person name="Mondo S."/>
            <person name="Pangilinan J."/>
            <person name="Riley R."/>
            <person name="Labutti K."/>
            <person name="Andreopoulos B."/>
            <person name="Lipzen A."/>
            <person name="Chen C."/>
            <person name="Yanf M."/>
            <person name="Daum C."/>
            <person name="Ng V."/>
            <person name="Clum A."/>
            <person name="Ohm R."/>
            <person name="Martin F."/>
            <person name="Silar P."/>
            <person name="Natvig D."/>
            <person name="Lalanne C."/>
            <person name="Gautier V."/>
            <person name="Ament-Velasquez S.L."/>
            <person name="Kruys A."/>
            <person name="Hutchinson M.I."/>
            <person name="Powell A.J."/>
            <person name="Barry K."/>
            <person name="Miller A.N."/>
            <person name="Grigoriev I.V."/>
            <person name="Debuchy R."/>
            <person name="Gladieux P."/>
            <person name="Thoren M.H."/>
            <person name="Johannesson H."/>
        </authorList>
    </citation>
    <scope>NUCLEOTIDE SEQUENCE</scope>
    <source>
        <strain evidence="2">PSN243</strain>
    </source>
</reference>
<accession>A0AAV9GMS1</accession>
<keyword evidence="3" id="KW-1185">Reference proteome</keyword>
<evidence type="ECO:0000313" key="3">
    <source>
        <dbReference type="Proteomes" id="UP001321760"/>
    </source>
</evidence>
<sequence>MCEEAWSKRKTPEEEGVVDLYTGTVPLGTADARFAMEPISSSQRGRLARTASIDSDSDLGDPRGSRTRLAIRKTGPDVGPRPGTSEATLEPPPSKPPLDMGCGAACRCRPDLSGSPIWSLHLHAVVVRRAARRLVMRAARKVWGRMGVCGNLGRSGVLFHLMHVPSSSALGRHCLPSGRPRAAQSCLAPTRAALAAVLSNKVVGNAQRWLSIGVTASKQLP</sequence>
<reference evidence="2" key="1">
    <citation type="journal article" date="2023" name="Mol. Phylogenet. Evol.">
        <title>Genome-scale phylogeny and comparative genomics of the fungal order Sordariales.</title>
        <authorList>
            <person name="Hensen N."/>
            <person name="Bonometti L."/>
            <person name="Westerberg I."/>
            <person name="Brannstrom I.O."/>
            <person name="Guillou S."/>
            <person name="Cros-Aarteil S."/>
            <person name="Calhoun S."/>
            <person name="Haridas S."/>
            <person name="Kuo A."/>
            <person name="Mondo S."/>
            <person name="Pangilinan J."/>
            <person name="Riley R."/>
            <person name="LaButti K."/>
            <person name="Andreopoulos B."/>
            <person name="Lipzen A."/>
            <person name="Chen C."/>
            <person name="Yan M."/>
            <person name="Daum C."/>
            <person name="Ng V."/>
            <person name="Clum A."/>
            <person name="Steindorff A."/>
            <person name="Ohm R.A."/>
            <person name="Martin F."/>
            <person name="Silar P."/>
            <person name="Natvig D.O."/>
            <person name="Lalanne C."/>
            <person name="Gautier V."/>
            <person name="Ament-Velasquez S.L."/>
            <person name="Kruys A."/>
            <person name="Hutchinson M.I."/>
            <person name="Powell A.J."/>
            <person name="Barry K."/>
            <person name="Miller A.N."/>
            <person name="Grigoriev I.V."/>
            <person name="Debuchy R."/>
            <person name="Gladieux P."/>
            <person name="Hiltunen Thoren M."/>
            <person name="Johannesson H."/>
        </authorList>
    </citation>
    <scope>NUCLEOTIDE SEQUENCE</scope>
    <source>
        <strain evidence="2">PSN243</strain>
    </source>
</reference>
<comment type="caution">
    <text evidence="2">The sequence shown here is derived from an EMBL/GenBank/DDBJ whole genome shotgun (WGS) entry which is preliminary data.</text>
</comment>
<evidence type="ECO:0000256" key="1">
    <source>
        <dbReference type="SAM" id="MobiDB-lite"/>
    </source>
</evidence>
<dbReference type="Proteomes" id="UP001321760">
    <property type="component" value="Unassembled WGS sequence"/>
</dbReference>
<evidence type="ECO:0000313" key="2">
    <source>
        <dbReference type="EMBL" id="KAK4447951.1"/>
    </source>
</evidence>
<feature type="region of interest" description="Disordered" evidence="1">
    <location>
        <begin position="36"/>
        <end position="96"/>
    </location>
</feature>
<organism evidence="2 3">
    <name type="scientific">Podospora aff. communis PSN243</name>
    <dbReference type="NCBI Taxonomy" id="3040156"/>
    <lineage>
        <taxon>Eukaryota</taxon>
        <taxon>Fungi</taxon>
        <taxon>Dikarya</taxon>
        <taxon>Ascomycota</taxon>
        <taxon>Pezizomycotina</taxon>
        <taxon>Sordariomycetes</taxon>
        <taxon>Sordariomycetidae</taxon>
        <taxon>Sordariales</taxon>
        <taxon>Podosporaceae</taxon>
        <taxon>Podospora</taxon>
    </lineage>
</organism>
<protein>
    <submittedName>
        <fullName evidence="2">Uncharacterized protein</fullName>
    </submittedName>
</protein>